<dbReference type="GO" id="GO:0004190">
    <property type="term" value="F:aspartic-type endopeptidase activity"/>
    <property type="evidence" value="ECO:0007669"/>
    <property type="project" value="UniProtKB-EC"/>
</dbReference>
<keyword evidence="7 10" id="KW-0472">Membrane</keyword>
<feature type="transmembrane region" description="Helical" evidence="10">
    <location>
        <begin position="12"/>
        <end position="31"/>
    </location>
</feature>
<keyword evidence="4" id="KW-0997">Cell inner membrane</keyword>
<feature type="domain" description="Prepilin peptidase A24 N-terminal" evidence="12">
    <location>
        <begin position="17"/>
        <end position="113"/>
    </location>
</feature>
<comment type="caution">
    <text evidence="13">The sequence shown here is derived from an EMBL/GenBank/DDBJ whole genome shotgun (WGS) entry which is preliminary data.</text>
</comment>
<evidence type="ECO:0000256" key="5">
    <source>
        <dbReference type="ARBA" id="ARBA00022692"/>
    </source>
</evidence>
<comment type="catalytic activity">
    <reaction evidence="9">
        <text>Typically cleaves a -Gly-|-Phe- bond to release an N-terminal, basic peptide of 5-8 residues from type IV prepilin, and then N-methylates the new N-terminal amino group, the methyl donor being S-adenosyl-L-methionine.</text>
        <dbReference type="EC" id="3.4.23.43"/>
    </reaction>
</comment>
<feature type="transmembrane region" description="Helical" evidence="10">
    <location>
        <begin position="173"/>
        <end position="190"/>
    </location>
</feature>
<keyword evidence="14" id="KW-1185">Reference proteome</keyword>
<evidence type="ECO:0000313" key="14">
    <source>
        <dbReference type="Proteomes" id="UP000628710"/>
    </source>
</evidence>
<keyword evidence="9" id="KW-0378">Hydrolase</keyword>
<dbReference type="PRINTS" id="PR00864">
    <property type="entry name" value="PREPILNPTASE"/>
</dbReference>
<proteinExistence type="inferred from homology"/>
<evidence type="ECO:0000256" key="4">
    <source>
        <dbReference type="ARBA" id="ARBA00022519"/>
    </source>
</evidence>
<feature type="transmembrane region" description="Helical" evidence="10">
    <location>
        <begin position="210"/>
        <end position="233"/>
    </location>
</feature>
<dbReference type="InterPro" id="IPR014032">
    <property type="entry name" value="Peptidase_A24A_bac"/>
</dbReference>
<dbReference type="InterPro" id="IPR000045">
    <property type="entry name" value="Prepilin_IV_endopep_pep"/>
</dbReference>
<dbReference type="Pfam" id="PF06750">
    <property type="entry name" value="A24_N_bact"/>
    <property type="match status" value="1"/>
</dbReference>
<evidence type="ECO:0000256" key="10">
    <source>
        <dbReference type="SAM" id="Phobius"/>
    </source>
</evidence>
<keyword evidence="9" id="KW-0511">Multifunctional enzyme</keyword>
<dbReference type="GO" id="GO:0008168">
    <property type="term" value="F:methyltransferase activity"/>
    <property type="evidence" value="ECO:0007669"/>
    <property type="project" value="UniProtKB-KW"/>
</dbReference>
<dbReference type="RefSeq" id="WP_199468535.1">
    <property type="nucleotide sequence ID" value="NZ_JAEMNX010000011.1"/>
</dbReference>
<dbReference type="Pfam" id="PF01478">
    <property type="entry name" value="Peptidase_A24"/>
    <property type="match status" value="1"/>
</dbReference>
<evidence type="ECO:0000256" key="6">
    <source>
        <dbReference type="ARBA" id="ARBA00022989"/>
    </source>
</evidence>
<keyword evidence="3" id="KW-1003">Cell membrane</keyword>
<comment type="similarity">
    <text evidence="2 8">Belongs to the peptidase A24 family.</text>
</comment>
<evidence type="ECO:0000313" key="13">
    <source>
        <dbReference type="EMBL" id="MBJ7538126.1"/>
    </source>
</evidence>
<dbReference type="Gene3D" id="1.20.120.1220">
    <property type="match status" value="1"/>
</dbReference>
<feature type="transmembrane region" description="Helical" evidence="10">
    <location>
        <begin position="98"/>
        <end position="118"/>
    </location>
</feature>
<reference evidence="13" key="1">
    <citation type="submission" date="2020-12" db="EMBL/GenBank/DDBJ databases">
        <title>Marinomonas arctica sp. nov., a psychrotolerant bacterium isolated from the Arctic.</title>
        <authorList>
            <person name="Zhang Y."/>
        </authorList>
    </citation>
    <scope>NUCLEOTIDE SEQUENCE</scope>
    <source>
        <strain evidence="13">C1424</strain>
    </source>
</reference>
<name>A0A934JLR6_9GAMM</name>
<feature type="transmembrane region" description="Helical" evidence="10">
    <location>
        <begin position="245"/>
        <end position="262"/>
    </location>
</feature>
<evidence type="ECO:0000256" key="3">
    <source>
        <dbReference type="ARBA" id="ARBA00022475"/>
    </source>
</evidence>
<dbReference type="AlphaFoldDB" id="A0A934JLR6"/>
<evidence type="ECO:0000256" key="7">
    <source>
        <dbReference type="ARBA" id="ARBA00023136"/>
    </source>
</evidence>
<dbReference type="InterPro" id="IPR010627">
    <property type="entry name" value="Prepilin_pept_A24_N"/>
</dbReference>
<evidence type="ECO:0000256" key="1">
    <source>
        <dbReference type="ARBA" id="ARBA00004429"/>
    </source>
</evidence>
<dbReference type="EC" id="3.4.23.43" evidence="9"/>
<dbReference type="GO" id="GO:0005886">
    <property type="term" value="C:plasma membrane"/>
    <property type="evidence" value="ECO:0007669"/>
    <property type="project" value="UniProtKB-SubCell"/>
</dbReference>
<protein>
    <recommendedName>
        <fullName evidence="9">Prepilin leader peptidase/N-methyltransferase</fullName>
        <ecNumber evidence="9">2.1.1.-</ecNumber>
        <ecNumber evidence="9">3.4.23.43</ecNumber>
    </recommendedName>
</protein>
<keyword evidence="9" id="KW-0645">Protease</keyword>
<feature type="transmembrane region" description="Helical" evidence="10">
    <location>
        <begin position="124"/>
        <end position="142"/>
    </location>
</feature>
<dbReference type="PANTHER" id="PTHR30487">
    <property type="entry name" value="TYPE 4 PREPILIN-LIKE PROTEINS LEADER PEPTIDE-PROCESSING ENZYME"/>
    <property type="match status" value="1"/>
</dbReference>
<keyword evidence="5 9" id="KW-0812">Transmembrane</keyword>
<keyword evidence="9" id="KW-0489">Methyltransferase</keyword>
<evidence type="ECO:0000259" key="12">
    <source>
        <dbReference type="Pfam" id="PF06750"/>
    </source>
</evidence>
<dbReference type="EC" id="2.1.1.-" evidence="9"/>
<dbReference type="GO" id="GO:0006465">
    <property type="term" value="P:signal peptide processing"/>
    <property type="evidence" value="ECO:0007669"/>
    <property type="project" value="TreeGrafter"/>
</dbReference>
<keyword evidence="9" id="KW-0808">Transferase</keyword>
<sequence length="264" mass="29827">MSVTLVECFLYALVILSLGSYSAAFSIRWPIKQRHEWNKEAHQLLEQTFTAPFPNEAASKRSHCPHCQHTLNWKDLFPLLSFLLLKGKCRYCKKMISYRYPIIESLHFICCLPLLFFYQDVYQLALMTILISALITSASIDFEHRLIPDECNVIALGCALLSHLQSNTLNNSVLAMLVGYSSLYLLRWAYLTLRHKEGLGLGDVKLVAALGAWLGIMNLAPLLLCASLGGILYTVVITRKAPTQLAFGPFLIFSAIILFYYSKL</sequence>
<evidence type="ECO:0000256" key="8">
    <source>
        <dbReference type="RuleBase" id="RU003793"/>
    </source>
</evidence>
<evidence type="ECO:0000256" key="9">
    <source>
        <dbReference type="RuleBase" id="RU003794"/>
    </source>
</evidence>
<comment type="function">
    <text evidence="9">Plays an essential role in type IV pili and type II pseudopili formation by proteolytically removing the leader sequence from substrate proteins and subsequently monomethylating the alpha-amino group of the newly exposed N-terminal phenylalanine.</text>
</comment>
<gene>
    <name evidence="13" type="ORF">I8J31_10610</name>
</gene>
<comment type="subcellular location">
    <subcellularLocation>
        <location evidence="1">Cell inner membrane</location>
        <topology evidence="1">Multi-pass membrane protein</topology>
    </subcellularLocation>
    <subcellularLocation>
        <location evidence="9">Cell membrane</location>
        <topology evidence="9">Multi-pass membrane protein</topology>
    </subcellularLocation>
</comment>
<dbReference type="EMBL" id="JAEMNX010000011">
    <property type="protein sequence ID" value="MBJ7538126.1"/>
    <property type="molecule type" value="Genomic_DNA"/>
</dbReference>
<dbReference type="GO" id="GO:0032259">
    <property type="term" value="P:methylation"/>
    <property type="evidence" value="ECO:0007669"/>
    <property type="project" value="UniProtKB-KW"/>
</dbReference>
<accession>A0A934JLR6</accession>
<evidence type="ECO:0000256" key="2">
    <source>
        <dbReference type="ARBA" id="ARBA00005801"/>
    </source>
</evidence>
<feature type="domain" description="Prepilin type IV endopeptidase peptidase" evidence="11">
    <location>
        <begin position="129"/>
        <end position="235"/>
    </location>
</feature>
<dbReference type="Proteomes" id="UP000628710">
    <property type="component" value="Unassembled WGS sequence"/>
</dbReference>
<keyword evidence="6 10" id="KW-1133">Transmembrane helix</keyword>
<organism evidence="13 14">
    <name type="scientific">Marinomonas transparens</name>
    <dbReference type="NCBI Taxonomy" id="2795388"/>
    <lineage>
        <taxon>Bacteria</taxon>
        <taxon>Pseudomonadati</taxon>
        <taxon>Pseudomonadota</taxon>
        <taxon>Gammaproteobacteria</taxon>
        <taxon>Oceanospirillales</taxon>
        <taxon>Oceanospirillaceae</taxon>
        <taxon>Marinomonas</taxon>
    </lineage>
</organism>
<evidence type="ECO:0000259" key="11">
    <source>
        <dbReference type="Pfam" id="PF01478"/>
    </source>
</evidence>
<dbReference type="InterPro" id="IPR050882">
    <property type="entry name" value="Prepilin_peptidase/N-MTase"/>
</dbReference>
<dbReference type="PANTHER" id="PTHR30487:SF0">
    <property type="entry name" value="PREPILIN LEADER PEPTIDASE_N-METHYLTRANSFERASE-RELATED"/>
    <property type="match status" value="1"/>
</dbReference>